<evidence type="ECO:0000256" key="2">
    <source>
        <dbReference type="SAM" id="Phobius"/>
    </source>
</evidence>
<keyword evidence="2" id="KW-0472">Membrane</keyword>
<dbReference type="EMBL" id="JAUJEA010000001">
    <property type="protein sequence ID" value="MDN5200574.1"/>
    <property type="molecule type" value="Genomic_DNA"/>
</dbReference>
<keyword evidence="4" id="KW-1185">Reference proteome</keyword>
<reference evidence="3" key="1">
    <citation type="submission" date="2023-06" db="EMBL/GenBank/DDBJ databases">
        <title>Genomic of Parafulvivirga corallium.</title>
        <authorList>
            <person name="Wang G."/>
        </authorList>
    </citation>
    <scope>NUCLEOTIDE SEQUENCE</scope>
    <source>
        <strain evidence="3">BMA10</strain>
    </source>
</reference>
<dbReference type="Proteomes" id="UP001172082">
    <property type="component" value="Unassembled WGS sequence"/>
</dbReference>
<proteinExistence type="predicted"/>
<protein>
    <submittedName>
        <fullName evidence="3">Uncharacterized protein</fullName>
    </submittedName>
</protein>
<accession>A0ABT8KIN7</accession>
<evidence type="ECO:0000256" key="1">
    <source>
        <dbReference type="SAM" id="Coils"/>
    </source>
</evidence>
<keyword evidence="2" id="KW-0812">Transmembrane</keyword>
<evidence type="ECO:0000313" key="3">
    <source>
        <dbReference type="EMBL" id="MDN5200574.1"/>
    </source>
</evidence>
<name>A0ABT8KIN7_9BACT</name>
<evidence type="ECO:0000313" key="4">
    <source>
        <dbReference type="Proteomes" id="UP001172082"/>
    </source>
</evidence>
<comment type="caution">
    <text evidence="3">The sequence shown here is derived from an EMBL/GenBank/DDBJ whole genome shotgun (WGS) entry which is preliminary data.</text>
</comment>
<dbReference type="RefSeq" id="WP_346750597.1">
    <property type="nucleotide sequence ID" value="NZ_JAUJEA010000001.1"/>
</dbReference>
<feature type="transmembrane region" description="Helical" evidence="2">
    <location>
        <begin position="60"/>
        <end position="78"/>
    </location>
</feature>
<sequence>MIEQYQRKLKAKEKEQLESEIKIIQKRNKFQKRVFITTLTVNIILVAVILYLFFNVQNKSMIFILVGILAFYLFTSYWGHKKRTSIHKASINGLKAAIDKNEVDVIHCRTNTVYQLQKMFGMGEGFLFKSGEKYFYIENTGIFDVEKFPNTDFEVVRIPHEHKHEMVFQEIYNAGVKLKPEKSISAKTRREMLQFDNYPENFTILENGLGQLEKYFV</sequence>
<gene>
    <name evidence="3" type="ORF">QQ008_04355</name>
</gene>
<organism evidence="3 4">
    <name type="scientific">Splendidivirga corallicola</name>
    <dbReference type="NCBI Taxonomy" id="3051826"/>
    <lineage>
        <taxon>Bacteria</taxon>
        <taxon>Pseudomonadati</taxon>
        <taxon>Bacteroidota</taxon>
        <taxon>Cytophagia</taxon>
        <taxon>Cytophagales</taxon>
        <taxon>Splendidivirgaceae</taxon>
        <taxon>Splendidivirga</taxon>
    </lineage>
</organism>
<feature type="transmembrane region" description="Helical" evidence="2">
    <location>
        <begin position="34"/>
        <end position="54"/>
    </location>
</feature>
<keyword evidence="1" id="KW-0175">Coiled coil</keyword>
<keyword evidence="2" id="KW-1133">Transmembrane helix</keyword>
<feature type="coiled-coil region" evidence="1">
    <location>
        <begin position="2"/>
        <end position="34"/>
    </location>
</feature>